<dbReference type="EMBL" id="JBICRM010000039">
    <property type="protein sequence ID" value="MFG1709737.1"/>
    <property type="molecule type" value="Genomic_DNA"/>
</dbReference>
<accession>A0ABW7AQP9</accession>
<protein>
    <submittedName>
        <fullName evidence="1">Uncharacterized protein</fullName>
    </submittedName>
</protein>
<organism evidence="1 2">
    <name type="scientific">Nonomuraea marmarensis</name>
    <dbReference type="NCBI Taxonomy" id="3351344"/>
    <lineage>
        <taxon>Bacteria</taxon>
        <taxon>Bacillati</taxon>
        <taxon>Actinomycetota</taxon>
        <taxon>Actinomycetes</taxon>
        <taxon>Streptosporangiales</taxon>
        <taxon>Streptosporangiaceae</taxon>
        <taxon>Nonomuraea</taxon>
    </lineage>
</organism>
<name>A0ABW7AQP9_9ACTN</name>
<keyword evidence="2" id="KW-1185">Reference proteome</keyword>
<evidence type="ECO:0000313" key="1">
    <source>
        <dbReference type="EMBL" id="MFG1709737.1"/>
    </source>
</evidence>
<comment type="caution">
    <text evidence="1">The sequence shown here is derived from an EMBL/GenBank/DDBJ whole genome shotgun (WGS) entry which is preliminary data.</text>
</comment>
<dbReference type="RefSeq" id="WP_393174799.1">
    <property type="nucleotide sequence ID" value="NZ_JBICRM010000039.1"/>
</dbReference>
<gene>
    <name evidence="1" type="ORF">ACFLIM_41810</name>
</gene>
<evidence type="ECO:0000313" key="2">
    <source>
        <dbReference type="Proteomes" id="UP001603978"/>
    </source>
</evidence>
<dbReference type="Proteomes" id="UP001603978">
    <property type="component" value="Unassembled WGS sequence"/>
</dbReference>
<reference evidence="1 2" key="1">
    <citation type="submission" date="2024-10" db="EMBL/GenBank/DDBJ databases">
        <authorList>
            <person name="Topkara A.R."/>
            <person name="Saygin H."/>
        </authorList>
    </citation>
    <scope>NUCLEOTIDE SEQUENCE [LARGE SCALE GENOMIC DNA]</scope>
    <source>
        <strain evidence="1 2">M3C6</strain>
    </source>
</reference>
<sequence>MVGQDLHAVMEPVEFAEGFIALLAGLAEFVGEIADQCGVGVQEVLEASVVRADLGHVVLELGGLVQGGLDGDREVAQVLEFGLVGAAFANTRAHEPGQDSRSSPTTSSG</sequence>
<proteinExistence type="predicted"/>